<evidence type="ECO:0000256" key="2">
    <source>
        <dbReference type="ARBA" id="ARBA00007639"/>
    </source>
</evidence>
<evidence type="ECO:0000256" key="1">
    <source>
        <dbReference type="ARBA" id="ARBA00004196"/>
    </source>
</evidence>
<comment type="caution">
    <text evidence="6">The sequence shown here is derived from an EMBL/GenBank/DDBJ whole genome shotgun (WGS) entry which is preliminary data.</text>
</comment>
<dbReference type="PANTHER" id="PTHR46847">
    <property type="entry name" value="D-ALLOSE-BINDING PERIPLASMIC PROTEIN-RELATED"/>
    <property type="match status" value="1"/>
</dbReference>
<dbReference type="AlphaFoldDB" id="A0A2N5HIS1"/>
<evidence type="ECO:0000313" key="6">
    <source>
        <dbReference type="EMBL" id="PLS05404.1"/>
    </source>
</evidence>
<accession>A0A2N5HIS1</accession>
<dbReference type="GO" id="GO:0030313">
    <property type="term" value="C:cell envelope"/>
    <property type="evidence" value="ECO:0007669"/>
    <property type="project" value="UniProtKB-SubCell"/>
</dbReference>
<comment type="similarity">
    <text evidence="2">Belongs to the bacterial solute-binding protein 2 family.</text>
</comment>
<dbReference type="GO" id="GO:0030246">
    <property type="term" value="F:carbohydrate binding"/>
    <property type="evidence" value="ECO:0007669"/>
    <property type="project" value="UniProtKB-ARBA"/>
</dbReference>
<dbReference type="OrthoDB" id="9814427at2"/>
<feature type="signal peptide" evidence="4">
    <location>
        <begin position="1"/>
        <end position="21"/>
    </location>
</feature>
<keyword evidence="3 4" id="KW-0732">Signal</keyword>
<dbReference type="InterPro" id="IPR028082">
    <property type="entry name" value="Peripla_BP_I"/>
</dbReference>
<protein>
    <submittedName>
        <fullName evidence="6">LacI family transcriptional regulator</fullName>
    </submittedName>
</protein>
<evidence type="ECO:0000256" key="4">
    <source>
        <dbReference type="SAM" id="SignalP"/>
    </source>
</evidence>
<proteinExistence type="inferred from homology"/>
<feature type="chain" id="PRO_5038872987" evidence="4">
    <location>
        <begin position="22"/>
        <end position="326"/>
    </location>
</feature>
<dbReference type="PANTHER" id="PTHR46847:SF1">
    <property type="entry name" value="D-ALLOSE-BINDING PERIPLASMIC PROTEIN-RELATED"/>
    <property type="match status" value="1"/>
</dbReference>
<reference evidence="6 7" key="1">
    <citation type="submission" date="2017-11" db="EMBL/GenBank/DDBJ databases">
        <title>Comparitive Functional Genomics of Dry Heat Resistant strains isolated from the Viking Spacecraft.</title>
        <authorList>
            <person name="Seuylemezian A."/>
            <person name="Cooper K."/>
            <person name="Vaishampayan P."/>
        </authorList>
    </citation>
    <scope>NUCLEOTIDE SEQUENCE [LARGE SCALE GENOMIC DNA]</scope>
    <source>
        <strain evidence="6 7">V32-6</strain>
    </source>
</reference>
<dbReference type="RefSeq" id="WP_101647844.1">
    <property type="nucleotide sequence ID" value="NZ_PGVE01000041.1"/>
</dbReference>
<evidence type="ECO:0000256" key="3">
    <source>
        <dbReference type="ARBA" id="ARBA00022729"/>
    </source>
</evidence>
<keyword evidence="7" id="KW-1185">Reference proteome</keyword>
<organism evidence="6 7">
    <name type="scientific">Neobacillus cucumis</name>
    <dbReference type="NCBI Taxonomy" id="1740721"/>
    <lineage>
        <taxon>Bacteria</taxon>
        <taxon>Bacillati</taxon>
        <taxon>Bacillota</taxon>
        <taxon>Bacilli</taxon>
        <taxon>Bacillales</taxon>
        <taxon>Bacillaceae</taxon>
        <taxon>Neobacillus</taxon>
    </lineage>
</organism>
<gene>
    <name evidence="6" type="ORF">CVD27_10420</name>
</gene>
<comment type="subcellular location">
    <subcellularLocation>
        <location evidence="1">Cell envelope</location>
    </subcellularLocation>
</comment>
<name>A0A2N5HIS1_9BACI</name>
<dbReference type="PROSITE" id="PS51257">
    <property type="entry name" value="PROKAR_LIPOPROTEIN"/>
    <property type="match status" value="1"/>
</dbReference>
<dbReference type="SUPFAM" id="SSF53822">
    <property type="entry name" value="Periplasmic binding protein-like I"/>
    <property type="match status" value="1"/>
</dbReference>
<evidence type="ECO:0000313" key="7">
    <source>
        <dbReference type="Proteomes" id="UP000234950"/>
    </source>
</evidence>
<dbReference type="Proteomes" id="UP000234950">
    <property type="component" value="Unassembled WGS sequence"/>
</dbReference>
<dbReference type="Gene3D" id="3.40.50.2300">
    <property type="match status" value="2"/>
</dbReference>
<dbReference type="EMBL" id="PGVE01000041">
    <property type="protein sequence ID" value="PLS05404.1"/>
    <property type="molecule type" value="Genomic_DNA"/>
</dbReference>
<sequence length="326" mass="35230">MKPFKVFSSFALTGMLTISLAACGSSSTDKASTTKKDVTEKITIGMSFPAADHGWMGAVIQNAKDEAKKLGVEMVVSQADNPNKQTNDVEDLITKKVDAVVLLPIETDSMTPVAKEVKDAKIPLFVFDRELNNKDYTGLVKGDNSGIGKNAADFIGEELNGKGKVAIISSDPSSVNTLRVGGFTDEIKSKYPDLKVVANQSGSFQKEKAYQVMQNVLQANSHIDAVYTIDDEMAIGVLQAIKEAKRDDIQIVTGAGGFKDFYQAIKDSSDIELATFTYSPLMIKTAVDQAVDMAKGSAPDKQDTVLPAEQVTKDNVDKYFDPNANY</sequence>
<dbReference type="InterPro" id="IPR025997">
    <property type="entry name" value="SBP_2_dom"/>
</dbReference>
<evidence type="ECO:0000259" key="5">
    <source>
        <dbReference type="Pfam" id="PF13407"/>
    </source>
</evidence>
<dbReference type="Pfam" id="PF13407">
    <property type="entry name" value="Peripla_BP_4"/>
    <property type="match status" value="1"/>
</dbReference>
<feature type="domain" description="Periplasmic binding protein" evidence="5">
    <location>
        <begin position="44"/>
        <end position="296"/>
    </location>
</feature>